<gene>
    <name evidence="6" type="ORF">FLT43_08245</name>
</gene>
<keyword evidence="5" id="KW-0233">DNA recombination</keyword>
<dbReference type="Proteomes" id="UP000315377">
    <property type="component" value="Chromosome"/>
</dbReference>
<dbReference type="GO" id="GO:0006313">
    <property type="term" value="P:DNA transposition"/>
    <property type="evidence" value="ECO:0007669"/>
    <property type="project" value="InterPro"/>
</dbReference>
<comment type="similarity">
    <text evidence="2">Belongs to the transposase mutator family.</text>
</comment>
<evidence type="ECO:0000256" key="4">
    <source>
        <dbReference type="ARBA" id="ARBA00023125"/>
    </source>
</evidence>
<dbReference type="EMBL" id="CP041405">
    <property type="protein sequence ID" value="QDM47198.1"/>
    <property type="molecule type" value="Genomic_DNA"/>
</dbReference>
<evidence type="ECO:0000256" key="2">
    <source>
        <dbReference type="ARBA" id="ARBA00010961"/>
    </source>
</evidence>
<evidence type="ECO:0000256" key="5">
    <source>
        <dbReference type="ARBA" id="ARBA00023172"/>
    </source>
</evidence>
<evidence type="ECO:0000256" key="1">
    <source>
        <dbReference type="ARBA" id="ARBA00002190"/>
    </source>
</evidence>
<dbReference type="InterPro" id="IPR001207">
    <property type="entry name" value="Transposase_mutator"/>
</dbReference>
<evidence type="ECO:0000256" key="3">
    <source>
        <dbReference type="ARBA" id="ARBA00022578"/>
    </source>
</evidence>
<reference evidence="6 7" key="1">
    <citation type="submission" date="2019-07" db="EMBL/GenBank/DDBJ databases">
        <title>Paenibacillus thiaminolyticus NRRL B-4156.</title>
        <authorList>
            <person name="Hehnly C."/>
            <person name="Zhang L."/>
        </authorList>
    </citation>
    <scope>NUCLEOTIDE SEQUENCE [LARGE SCALE GENOMIC DNA]</scope>
    <source>
        <strain evidence="6 7">NRRL B-4156</strain>
    </source>
</reference>
<name>A0AAP9J4X2_PANTH</name>
<evidence type="ECO:0000313" key="7">
    <source>
        <dbReference type="Proteomes" id="UP000315377"/>
    </source>
</evidence>
<protein>
    <submittedName>
        <fullName evidence="6">Uncharacterized protein</fullName>
    </submittedName>
</protein>
<dbReference type="Pfam" id="PF00872">
    <property type="entry name" value="Transposase_mut"/>
    <property type="match status" value="1"/>
</dbReference>
<keyword evidence="4" id="KW-0238">DNA-binding</keyword>
<comment type="function">
    <text evidence="1">Required for the transposition of the insertion element.</text>
</comment>
<dbReference type="AlphaFoldDB" id="A0AAP9J4X2"/>
<accession>A0AAP9J4X2</accession>
<organism evidence="6 7">
    <name type="scientific">Paenibacillus thiaminolyticus</name>
    <name type="common">Bacillus thiaminolyticus</name>
    <dbReference type="NCBI Taxonomy" id="49283"/>
    <lineage>
        <taxon>Bacteria</taxon>
        <taxon>Bacillati</taxon>
        <taxon>Bacillota</taxon>
        <taxon>Bacilli</taxon>
        <taxon>Bacillales</taxon>
        <taxon>Paenibacillaceae</taxon>
        <taxon>Paenibacillus</taxon>
    </lineage>
</organism>
<evidence type="ECO:0000313" key="6">
    <source>
        <dbReference type="EMBL" id="QDM47198.1"/>
    </source>
</evidence>
<proteinExistence type="inferred from homology"/>
<keyword evidence="3" id="KW-0815">Transposition</keyword>
<dbReference type="GO" id="GO:0003677">
    <property type="term" value="F:DNA binding"/>
    <property type="evidence" value="ECO:0007669"/>
    <property type="project" value="UniProtKB-KW"/>
</dbReference>
<sequence>MHDGDGTQWCSTRKVSNITEELCGTELPKSTVSELYKQLDPLV</sequence>
<dbReference type="GO" id="GO:0004803">
    <property type="term" value="F:transposase activity"/>
    <property type="evidence" value="ECO:0007669"/>
    <property type="project" value="InterPro"/>
</dbReference>